<organism evidence="1 2">
    <name type="scientific">Fusobacterium animalis ATCC 51191</name>
    <dbReference type="NCBI Taxonomy" id="997347"/>
    <lineage>
        <taxon>Bacteria</taxon>
        <taxon>Fusobacteriati</taxon>
        <taxon>Fusobacteriota</taxon>
        <taxon>Fusobacteriia</taxon>
        <taxon>Fusobacteriales</taxon>
        <taxon>Fusobacteriaceae</taxon>
        <taxon>Fusobacterium</taxon>
    </lineage>
</organism>
<keyword evidence="2" id="KW-1185">Reference proteome</keyword>
<dbReference type="EMBL" id="AFQD01000061">
    <property type="protein sequence ID" value="EGQ80587.1"/>
    <property type="molecule type" value="Genomic_DNA"/>
</dbReference>
<dbReference type="AlphaFoldDB" id="F9EKD0"/>
<name>F9EKD0_9FUSO</name>
<dbReference type="HOGENOM" id="CLU_3007739_0_0_0"/>
<evidence type="ECO:0000313" key="1">
    <source>
        <dbReference type="EMBL" id="EGQ80587.1"/>
    </source>
</evidence>
<sequence length="56" mass="7287">MFQVRKKETNFFERYLKARFFYTFKNYKRDIFYMLTSFIFFDRLRKRVKEGCYVRI</sequence>
<evidence type="ECO:0000313" key="2">
    <source>
        <dbReference type="Proteomes" id="UP000005392"/>
    </source>
</evidence>
<accession>F9EKD0</accession>
<dbReference type="Proteomes" id="UP000005392">
    <property type="component" value="Unassembled WGS sequence"/>
</dbReference>
<gene>
    <name evidence="1" type="ORF">HMPREF9094_0384</name>
</gene>
<comment type="caution">
    <text evidence="1">The sequence shown here is derived from an EMBL/GenBank/DDBJ whole genome shotgun (WGS) entry which is preliminary data.</text>
</comment>
<proteinExistence type="predicted"/>
<reference evidence="1 2" key="1">
    <citation type="submission" date="2011-05" db="EMBL/GenBank/DDBJ databases">
        <authorList>
            <person name="Muzny D."/>
            <person name="Qin X."/>
            <person name="Deng J."/>
            <person name="Jiang H."/>
            <person name="Liu Y."/>
            <person name="Qu J."/>
            <person name="Song X.-Z."/>
            <person name="Zhang L."/>
            <person name="Thornton R."/>
            <person name="Coyle M."/>
            <person name="Francisco L."/>
            <person name="Jackson L."/>
            <person name="Javaid M."/>
            <person name="Korchina V."/>
            <person name="Kovar C."/>
            <person name="Mata R."/>
            <person name="Mathew T."/>
            <person name="Ngo R."/>
            <person name="Nguyen L."/>
            <person name="Nguyen N."/>
            <person name="Okwuonu G."/>
            <person name="Ongeri F."/>
            <person name="Pham C."/>
            <person name="Simmons D."/>
            <person name="Wilczek-Boney K."/>
            <person name="Hale W."/>
            <person name="Jakkamsetti A."/>
            <person name="Pham P."/>
            <person name="Ruth R."/>
            <person name="San Lucas F."/>
            <person name="Warren J."/>
            <person name="Zhang J."/>
            <person name="Zhao Z."/>
            <person name="Zhou C."/>
            <person name="Zhu D."/>
            <person name="Lee S."/>
            <person name="Bess C."/>
            <person name="Blankenburg K."/>
            <person name="Forbes L."/>
            <person name="Fu Q."/>
            <person name="Gubbala S."/>
            <person name="Hirani K."/>
            <person name="Jayaseelan J.C."/>
            <person name="Lara F."/>
            <person name="Munidasa M."/>
            <person name="Palculict T."/>
            <person name="Patil S."/>
            <person name="Pu L.-L."/>
            <person name="Saada N."/>
            <person name="Tang L."/>
            <person name="Weissenberger G."/>
            <person name="Zhu Y."/>
            <person name="Hemphill L."/>
            <person name="Shang Y."/>
            <person name="Youmans B."/>
            <person name="Ayvaz T."/>
            <person name="Ross M."/>
            <person name="Santibanez J."/>
            <person name="Aqrawi P."/>
            <person name="Gross S."/>
            <person name="Joshi V."/>
            <person name="Fowler G."/>
            <person name="Nazareth L."/>
            <person name="Reid J."/>
            <person name="Worley K."/>
            <person name="Petrosino J."/>
            <person name="Highlander S."/>
            <person name="Gibbs R."/>
        </authorList>
    </citation>
    <scope>NUCLEOTIDE SEQUENCE [LARGE SCALE GENOMIC DNA]</scope>
    <source>
        <strain evidence="1 2">ATCC 51191</strain>
    </source>
</reference>
<protein>
    <submittedName>
        <fullName evidence="1">Uncharacterized protein</fullName>
    </submittedName>
</protein>